<dbReference type="PANTHER" id="PTHR43701">
    <property type="entry name" value="MEMBRANE TRANSPORTER PROTEIN MJ0441-RELATED"/>
    <property type="match status" value="1"/>
</dbReference>
<keyword evidence="4 5" id="KW-0472">Membrane</keyword>
<feature type="transmembrane region" description="Helical" evidence="5">
    <location>
        <begin position="88"/>
        <end position="121"/>
    </location>
</feature>
<comment type="similarity">
    <text evidence="5">Belongs to the 4-toluene sulfonate uptake permease (TSUP) (TC 2.A.102) family.</text>
</comment>
<proteinExistence type="inferred from homology"/>
<evidence type="ECO:0000256" key="2">
    <source>
        <dbReference type="ARBA" id="ARBA00022692"/>
    </source>
</evidence>
<evidence type="ECO:0000313" key="6">
    <source>
        <dbReference type="EMBL" id="ALJ00524.1"/>
    </source>
</evidence>
<protein>
    <recommendedName>
        <fullName evidence="5">Probable membrane transporter protein</fullName>
    </recommendedName>
</protein>
<evidence type="ECO:0000313" key="7">
    <source>
        <dbReference type="Proteomes" id="UP000061382"/>
    </source>
</evidence>
<feature type="transmembrane region" description="Helical" evidence="5">
    <location>
        <begin position="176"/>
        <end position="196"/>
    </location>
</feature>
<evidence type="ECO:0000256" key="5">
    <source>
        <dbReference type="RuleBase" id="RU363041"/>
    </source>
</evidence>
<dbReference type="PANTHER" id="PTHR43701:SF5">
    <property type="entry name" value="MEMBRANE TRANSPORTER PROTEIN-RELATED"/>
    <property type="match status" value="1"/>
</dbReference>
<dbReference type="AlphaFoldDB" id="A0A0P0D0G2"/>
<keyword evidence="3 5" id="KW-1133">Transmembrane helix</keyword>
<keyword evidence="7" id="KW-1185">Reference proteome</keyword>
<comment type="subcellular location">
    <subcellularLocation>
        <location evidence="5">Cell membrane</location>
        <topology evidence="5">Multi-pass membrane protein</topology>
    </subcellularLocation>
    <subcellularLocation>
        <location evidence="1">Membrane</location>
        <topology evidence="1">Multi-pass membrane protein</topology>
    </subcellularLocation>
</comment>
<feature type="transmembrane region" description="Helical" evidence="5">
    <location>
        <begin position="47"/>
        <end position="67"/>
    </location>
</feature>
<keyword evidence="5" id="KW-1003">Cell membrane</keyword>
<dbReference type="KEGG" id="rti:DC20_18050"/>
<dbReference type="Pfam" id="PF01925">
    <property type="entry name" value="TauE"/>
    <property type="match status" value="1"/>
</dbReference>
<evidence type="ECO:0000256" key="4">
    <source>
        <dbReference type="ARBA" id="ARBA00023136"/>
    </source>
</evidence>
<dbReference type="GO" id="GO:0005886">
    <property type="term" value="C:plasma membrane"/>
    <property type="evidence" value="ECO:0007669"/>
    <property type="project" value="UniProtKB-SubCell"/>
</dbReference>
<feature type="transmembrane region" description="Helical" evidence="5">
    <location>
        <begin position="234"/>
        <end position="252"/>
    </location>
</feature>
<dbReference type="STRING" id="512763.DC20_18050"/>
<accession>A0A0P0D0G2</accession>
<dbReference type="RefSeq" id="WP_062545109.1">
    <property type="nucleotide sequence ID" value="NZ_CP012643.1"/>
</dbReference>
<dbReference type="Proteomes" id="UP000061382">
    <property type="component" value="Chromosome"/>
</dbReference>
<sequence length="255" mass="27107">MMTFDLNLLLLVLSFFVIATLYSSVGFGGGSSYLALLALFLPNFLEIKSTALLCNLVVVSGSTYLFYKDGLFDLKKFLPLVLCSVPAAFLGATFALSQAVFFICLGCVLVFSGVLLIVQYFTQPVASQIQYSQHTRLFNLILGAGAGFVSGLVGIGGGILLSPVLHLLRWANPKTIAALASFFILVNSIAGLAGQIASGNFKAEPTLLLPLLLAVFIGGQLGTRISLRKIQPQVVKGLTGAFVLFIGLKLVLSYT</sequence>
<name>A0A0P0D0G2_9BACT</name>
<organism evidence="6 7">
    <name type="scientific">Rufibacter tibetensis</name>
    <dbReference type="NCBI Taxonomy" id="512763"/>
    <lineage>
        <taxon>Bacteria</taxon>
        <taxon>Pseudomonadati</taxon>
        <taxon>Bacteroidota</taxon>
        <taxon>Cytophagia</taxon>
        <taxon>Cytophagales</taxon>
        <taxon>Hymenobacteraceae</taxon>
        <taxon>Rufibacter</taxon>
    </lineage>
</organism>
<gene>
    <name evidence="6" type="ORF">DC20_18050</name>
</gene>
<dbReference type="InterPro" id="IPR051598">
    <property type="entry name" value="TSUP/Inactive_protease-like"/>
</dbReference>
<feature type="transmembrane region" description="Helical" evidence="5">
    <location>
        <begin position="208"/>
        <end position="227"/>
    </location>
</feature>
<dbReference type="OrthoDB" id="560496at2"/>
<feature type="transmembrane region" description="Helical" evidence="5">
    <location>
        <begin position="141"/>
        <end position="164"/>
    </location>
</feature>
<keyword evidence="2 5" id="KW-0812">Transmembrane</keyword>
<reference evidence="6 7" key="1">
    <citation type="submission" date="2015-08" db="EMBL/GenBank/DDBJ databases">
        <title>Complete genome sequence of Rufibacter tibetensis strain 1351t, a radiation-resistant bacterium from tibet plateau.</title>
        <authorList>
            <person name="Dai J."/>
        </authorList>
    </citation>
    <scope>NUCLEOTIDE SEQUENCE [LARGE SCALE GENOMIC DNA]</scope>
    <source>
        <strain evidence="6 7">1351</strain>
    </source>
</reference>
<dbReference type="InterPro" id="IPR002781">
    <property type="entry name" value="TM_pro_TauE-like"/>
</dbReference>
<dbReference type="PATRIC" id="fig|512763.3.peg.3968"/>
<evidence type="ECO:0000256" key="3">
    <source>
        <dbReference type="ARBA" id="ARBA00022989"/>
    </source>
</evidence>
<dbReference type="EMBL" id="CP012643">
    <property type="protein sequence ID" value="ALJ00524.1"/>
    <property type="molecule type" value="Genomic_DNA"/>
</dbReference>
<evidence type="ECO:0000256" key="1">
    <source>
        <dbReference type="ARBA" id="ARBA00004141"/>
    </source>
</evidence>